<feature type="compositionally biased region" description="Polar residues" evidence="1">
    <location>
        <begin position="148"/>
        <end position="159"/>
    </location>
</feature>
<gene>
    <name evidence="2" type="ORF">BP5553_06894</name>
</gene>
<feature type="region of interest" description="Disordered" evidence="1">
    <location>
        <begin position="134"/>
        <end position="216"/>
    </location>
</feature>
<accession>A0A370TL72</accession>
<dbReference type="OrthoDB" id="3562829at2759"/>
<proteinExistence type="predicted"/>
<dbReference type="AlphaFoldDB" id="A0A370TL72"/>
<feature type="compositionally biased region" description="Basic and acidic residues" evidence="1">
    <location>
        <begin position="206"/>
        <end position="216"/>
    </location>
</feature>
<protein>
    <submittedName>
        <fullName evidence="2">Uncharacterized protein</fullName>
    </submittedName>
</protein>
<evidence type="ECO:0000313" key="3">
    <source>
        <dbReference type="Proteomes" id="UP000254866"/>
    </source>
</evidence>
<dbReference type="GeneID" id="43599743"/>
<dbReference type="Proteomes" id="UP000254866">
    <property type="component" value="Unassembled WGS sequence"/>
</dbReference>
<dbReference type="EMBL" id="NPIC01000005">
    <property type="protein sequence ID" value="RDL36282.1"/>
    <property type="molecule type" value="Genomic_DNA"/>
</dbReference>
<evidence type="ECO:0000313" key="2">
    <source>
        <dbReference type="EMBL" id="RDL36282.1"/>
    </source>
</evidence>
<dbReference type="RefSeq" id="XP_031868938.1">
    <property type="nucleotide sequence ID" value="XM_032015517.1"/>
</dbReference>
<reference evidence="2 3" key="1">
    <citation type="journal article" date="2018" name="IMA Fungus">
        <title>IMA Genome-F 9: Draft genome sequence of Annulohypoxylon stygium, Aspergillus mulundensis, Berkeleyomyces basicola (syn. Thielaviopsis basicola), Ceratocystis smalleyi, two Cercospora beticola strains, Coleophoma cylindrospora, Fusarium fracticaudum, Phialophora cf. hyalina, and Morchella septimelata.</title>
        <authorList>
            <person name="Wingfield B.D."/>
            <person name="Bills G.F."/>
            <person name="Dong Y."/>
            <person name="Huang W."/>
            <person name="Nel W.J."/>
            <person name="Swalarsk-Parry B.S."/>
            <person name="Vaghefi N."/>
            <person name="Wilken P.M."/>
            <person name="An Z."/>
            <person name="de Beer Z.W."/>
            <person name="De Vos L."/>
            <person name="Chen L."/>
            <person name="Duong T.A."/>
            <person name="Gao Y."/>
            <person name="Hammerbacher A."/>
            <person name="Kikkert J.R."/>
            <person name="Li Y."/>
            <person name="Li H."/>
            <person name="Li K."/>
            <person name="Li Q."/>
            <person name="Liu X."/>
            <person name="Ma X."/>
            <person name="Naidoo K."/>
            <person name="Pethybridge S.J."/>
            <person name="Sun J."/>
            <person name="Steenkamp E.T."/>
            <person name="van der Nest M.A."/>
            <person name="van Wyk S."/>
            <person name="Wingfield M.J."/>
            <person name="Xiong C."/>
            <person name="Yue Q."/>
            <person name="Zhang X."/>
        </authorList>
    </citation>
    <scope>NUCLEOTIDE SEQUENCE [LARGE SCALE GENOMIC DNA]</scope>
    <source>
        <strain evidence="2 3">BP 5553</strain>
    </source>
</reference>
<keyword evidence="3" id="KW-1185">Reference proteome</keyword>
<organism evidence="2 3">
    <name type="scientific">Venustampulla echinocandica</name>
    <dbReference type="NCBI Taxonomy" id="2656787"/>
    <lineage>
        <taxon>Eukaryota</taxon>
        <taxon>Fungi</taxon>
        <taxon>Dikarya</taxon>
        <taxon>Ascomycota</taxon>
        <taxon>Pezizomycotina</taxon>
        <taxon>Leotiomycetes</taxon>
        <taxon>Helotiales</taxon>
        <taxon>Pleuroascaceae</taxon>
        <taxon>Venustampulla</taxon>
    </lineage>
</organism>
<sequence length="216" mass="23988">MSQPEPSTITGTARREYHGSPSWDFLRGFYFRAESLNEYAEKLEIKLHEATNLAQQGQYALSQSEASLANTWQMLNEERLVHRACQEELTFERAKHNDTIVLLDRVFGEATRCGEIADSLSSKLQAALSSGAAQKAEPMMASEETSESKISLASQQSSAERPREDEVAIPLSNVDALEGQNTEPKLSSSSARGRIGGRKITPRSLARKETWRLQEG</sequence>
<name>A0A370TL72_9HELO</name>
<evidence type="ECO:0000256" key="1">
    <source>
        <dbReference type="SAM" id="MobiDB-lite"/>
    </source>
</evidence>
<comment type="caution">
    <text evidence="2">The sequence shown here is derived from an EMBL/GenBank/DDBJ whole genome shotgun (WGS) entry which is preliminary data.</text>
</comment>